<comment type="caution">
    <text evidence="3">The sequence shown here is derived from an EMBL/GenBank/DDBJ whole genome shotgun (WGS) entry which is preliminary data.</text>
</comment>
<dbReference type="EMBL" id="JAOQAZ010000015">
    <property type="protein sequence ID" value="KAJ4258766.1"/>
    <property type="molecule type" value="Genomic_DNA"/>
</dbReference>
<name>A0A9W8RY06_9HYPO</name>
<dbReference type="OrthoDB" id="408743at2759"/>
<accession>A0A9W8RY06</accession>
<evidence type="ECO:0000259" key="2">
    <source>
        <dbReference type="Pfam" id="PF02668"/>
    </source>
</evidence>
<dbReference type="InterPro" id="IPR050411">
    <property type="entry name" value="AlphaKG_dependent_hydroxylases"/>
</dbReference>
<dbReference type="SUPFAM" id="SSF51197">
    <property type="entry name" value="Clavaminate synthase-like"/>
    <property type="match status" value="1"/>
</dbReference>
<dbReference type="Gene3D" id="3.60.130.10">
    <property type="entry name" value="Clavaminate synthase-like"/>
    <property type="match status" value="1"/>
</dbReference>
<dbReference type="Proteomes" id="UP001152049">
    <property type="component" value="Unassembled WGS sequence"/>
</dbReference>
<dbReference type="PANTHER" id="PTHR10696:SF21">
    <property type="entry name" value="TAUD_TFDA-LIKE DOMAIN-CONTAINING PROTEIN"/>
    <property type="match status" value="1"/>
</dbReference>
<dbReference type="GO" id="GO:0016491">
    <property type="term" value="F:oxidoreductase activity"/>
    <property type="evidence" value="ECO:0007669"/>
    <property type="project" value="UniProtKB-KW"/>
</dbReference>
<protein>
    <recommendedName>
        <fullName evidence="2">TauD/TfdA-like domain-containing protein</fullName>
    </recommendedName>
</protein>
<evidence type="ECO:0000256" key="1">
    <source>
        <dbReference type="ARBA" id="ARBA00023002"/>
    </source>
</evidence>
<sequence>MSTIASTVPESLSLSGSYPTPHIPFEVFSFAGQQDTADFGLDWSAKFPLALITKDADDVPKSIDSIRKLIESGELQRLIKKHGGAILFRGLPLKTPDDYGKIAHAFGFRPHVEVGRPPLRTVLAPNVKTANEGPPELPIWTHNEYGWSTINPAWLTFSALQIPEEGGATPITSSIYIAHQLAKLASKFLSDLRTKGAKYVYRYTVNPLVSNTGTSVRGAYGQQVTDDDDEEAAKRKIEAEVRRHSERFEWHEDGSLSVTHIVPAIRLHKPTGATVFFGNLTSAWGRSRHHGATRPPFRGDDGSYHPPPEFGDGTPMNFEDLDLLLKIAEEAAVDVEWEQGDLVLLDNYAVQHSRKPWKGKRQVLAALWDDDGRVDDFSEGKKLLENAPRIPIIPLSATSLHDVTSPISLR</sequence>
<dbReference type="InterPro" id="IPR042098">
    <property type="entry name" value="TauD-like_sf"/>
</dbReference>
<dbReference type="AlphaFoldDB" id="A0A9W8RY06"/>
<gene>
    <name evidence="3" type="ORF">NW762_007853</name>
</gene>
<evidence type="ECO:0000313" key="4">
    <source>
        <dbReference type="Proteomes" id="UP001152049"/>
    </source>
</evidence>
<dbReference type="InterPro" id="IPR003819">
    <property type="entry name" value="TauD/TfdA-like"/>
</dbReference>
<proteinExistence type="predicted"/>
<organism evidence="3 4">
    <name type="scientific">Fusarium torreyae</name>
    <dbReference type="NCBI Taxonomy" id="1237075"/>
    <lineage>
        <taxon>Eukaryota</taxon>
        <taxon>Fungi</taxon>
        <taxon>Dikarya</taxon>
        <taxon>Ascomycota</taxon>
        <taxon>Pezizomycotina</taxon>
        <taxon>Sordariomycetes</taxon>
        <taxon>Hypocreomycetidae</taxon>
        <taxon>Hypocreales</taxon>
        <taxon>Nectriaceae</taxon>
        <taxon>Fusarium</taxon>
    </lineage>
</organism>
<feature type="domain" description="TauD/TfdA-like" evidence="2">
    <location>
        <begin position="72"/>
        <end position="365"/>
    </location>
</feature>
<dbReference type="Pfam" id="PF02668">
    <property type="entry name" value="TauD"/>
    <property type="match status" value="1"/>
</dbReference>
<evidence type="ECO:0000313" key="3">
    <source>
        <dbReference type="EMBL" id="KAJ4258766.1"/>
    </source>
</evidence>
<reference evidence="3" key="1">
    <citation type="submission" date="2022-09" db="EMBL/GenBank/DDBJ databases">
        <title>Fusarium specimens isolated from Avocado Roots.</title>
        <authorList>
            <person name="Stajich J."/>
            <person name="Roper C."/>
            <person name="Heimlech-Rivalta G."/>
        </authorList>
    </citation>
    <scope>NUCLEOTIDE SEQUENCE</scope>
    <source>
        <strain evidence="3">CF00136</strain>
    </source>
</reference>
<keyword evidence="1" id="KW-0560">Oxidoreductase</keyword>
<keyword evidence="4" id="KW-1185">Reference proteome</keyword>
<dbReference type="PANTHER" id="PTHR10696">
    <property type="entry name" value="GAMMA-BUTYROBETAINE HYDROXYLASE-RELATED"/>
    <property type="match status" value="1"/>
</dbReference>